<comment type="similarity">
    <text evidence="2 10">Belongs to the phage and mitochondrial RNA polymerase family.</text>
</comment>
<comment type="function">
    <text evidence="10">DNA-dependent RNA polymerase catalyzes the transcription of DNA into RNA using the four ribonucleoside triphosphates as substrates.</text>
</comment>
<evidence type="ECO:0000256" key="9">
    <source>
        <dbReference type="ARBA" id="ARBA00048552"/>
    </source>
</evidence>
<evidence type="ECO:0000313" key="13">
    <source>
        <dbReference type="EMBL" id="PRP84512.1"/>
    </source>
</evidence>
<dbReference type="FunFam" id="1.10.287.280:FF:000001">
    <property type="entry name" value="DNA-directed RNA polymerase"/>
    <property type="match status" value="1"/>
</dbReference>
<protein>
    <recommendedName>
        <fullName evidence="10">DNA-directed RNA polymerase</fullName>
        <ecNumber evidence="10">2.7.7.6</ecNumber>
    </recommendedName>
</protein>
<evidence type="ECO:0000256" key="10">
    <source>
        <dbReference type="RuleBase" id="RU003805"/>
    </source>
</evidence>
<dbReference type="InterPro" id="IPR043502">
    <property type="entry name" value="DNA/RNA_pol_sf"/>
</dbReference>
<reference evidence="13 14" key="1">
    <citation type="journal article" date="2018" name="Genome Biol. Evol.">
        <title>Multiple Roots of Fruiting Body Formation in Amoebozoa.</title>
        <authorList>
            <person name="Hillmann F."/>
            <person name="Forbes G."/>
            <person name="Novohradska S."/>
            <person name="Ferling I."/>
            <person name="Riege K."/>
            <person name="Groth M."/>
            <person name="Westermann M."/>
            <person name="Marz M."/>
            <person name="Spaller T."/>
            <person name="Winckler T."/>
            <person name="Schaap P."/>
            <person name="Glockner G."/>
        </authorList>
    </citation>
    <scope>NUCLEOTIDE SEQUENCE [LARGE SCALE GENOMIC DNA]</scope>
    <source>
        <strain evidence="13 14">Jena</strain>
    </source>
</reference>
<evidence type="ECO:0000256" key="2">
    <source>
        <dbReference type="ARBA" id="ARBA00009493"/>
    </source>
</evidence>
<evidence type="ECO:0000256" key="3">
    <source>
        <dbReference type="ARBA" id="ARBA00022478"/>
    </source>
</evidence>
<keyword evidence="11" id="KW-0812">Transmembrane</keyword>
<keyword evidence="4 10" id="KW-0808">Transferase</keyword>
<dbReference type="STRING" id="1890364.A0A2P6NKS7"/>
<dbReference type="PROSITE" id="PS00489">
    <property type="entry name" value="RNA_POL_PHAGE_2"/>
    <property type="match status" value="1"/>
</dbReference>
<dbReference type="Gene3D" id="1.10.287.260">
    <property type="match status" value="1"/>
</dbReference>
<dbReference type="Gene3D" id="1.10.287.280">
    <property type="match status" value="1"/>
</dbReference>
<feature type="domain" description="DNA-directed RNA polymerase N-terminal" evidence="12">
    <location>
        <begin position="148"/>
        <end position="428"/>
    </location>
</feature>
<dbReference type="PROSITE" id="PS00900">
    <property type="entry name" value="RNA_POL_PHAGE_1"/>
    <property type="match status" value="1"/>
</dbReference>
<dbReference type="GO" id="GO:0003677">
    <property type="term" value="F:DNA binding"/>
    <property type="evidence" value="ECO:0007669"/>
    <property type="project" value="InterPro"/>
</dbReference>
<dbReference type="InterPro" id="IPR037159">
    <property type="entry name" value="RNA_POL_N_sf"/>
</dbReference>
<dbReference type="EMBL" id="MDYQ01000061">
    <property type="protein sequence ID" value="PRP84512.1"/>
    <property type="molecule type" value="Genomic_DNA"/>
</dbReference>
<keyword evidence="7" id="KW-0496">Mitochondrion</keyword>
<dbReference type="InterPro" id="IPR029262">
    <property type="entry name" value="RPOL_N"/>
</dbReference>
<dbReference type="GO" id="GO:0034245">
    <property type="term" value="C:mitochondrial DNA-directed RNA polymerase complex"/>
    <property type="evidence" value="ECO:0007669"/>
    <property type="project" value="TreeGrafter"/>
</dbReference>
<evidence type="ECO:0000256" key="8">
    <source>
        <dbReference type="ARBA" id="ARBA00023163"/>
    </source>
</evidence>
<keyword evidence="11" id="KW-1133">Transmembrane helix</keyword>
<keyword evidence="14" id="KW-1185">Reference proteome</keyword>
<dbReference type="SUPFAM" id="SSF56672">
    <property type="entry name" value="DNA/RNA polymerases"/>
    <property type="match status" value="1"/>
</dbReference>
<dbReference type="Gene3D" id="1.10.1320.10">
    <property type="entry name" value="DNA-directed RNA polymerase, N-terminal domain"/>
    <property type="match status" value="1"/>
</dbReference>
<organism evidence="13 14">
    <name type="scientific">Planoprotostelium fungivorum</name>
    <dbReference type="NCBI Taxonomy" id="1890364"/>
    <lineage>
        <taxon>Eukaryota</taxon>
        <taxon>Amoebozoa</taxon>
        <taxon>Evosea</taxon>
        <taxon>Variosea</taxon>
        <taxon>Cavosteliida</taxon>
        <taxon>Cavosteliaceae</taxon>
        <taxon>Planoprotostelium</taxon>
    </lineage>
</organism>
<dbReference type="FunFam" id="1.10.150.20:FF:000041">
    <property type="entry name" value="DNA-directed RNA polymerase"/>
    <property type="match status" value="1"/>
</dbReference>
<keyword evidence="3 10" id="KW-0240">DNA-directed RNA polymerase</keyword>
<evidence type="ECO:0000256" key="4">
    <source>
        <dbReference type="ARBA" id="ARBA00022679"/>
    </source>
</evidence>
<keyword evidence="5 10" id="KW-0548">Nucleotidyltransferase</keyword>
<dbReference type="OrthoDB" id="276422at2759"/>
<comment type="subcellular location">
    <subcellularLocation>
        <location evidence="1">Mitochondrion</location>
    </subcellularLocation>
</comment>
<comment type="caution">
    <text evidence="13">The sequence shown here is derived from an EMBL/GenBank/DDBJ whole genome shotgun (WGS) entry which is preliminary data.</text>
</comment>
<accession>A0A2P6NKS7</accession>
<keyword evidence="6" id="KW-0809">Transit peptide</keyword>
<dbReference type="FunCoup" id="A0A2P6NKS7">
    <property type="interactions" value="163"/>
</dbReference>
<evidence type="ECO:0000256" key="5">
    <source>
        <dbReference type="ARBA" id="ARBA00022695"/>
    </source>
</evidence>
<dbReference type="PANTHER" id="PTHR10102:SF0">
    <property type="entry name" value="DNA-DIRECTED RNA POLYMERASE, MITOCHONDRIAL"/>
    <property type="match status" value="1"/>
</dbReference>
<name>A0A2P6NKS7_9EUKA</name>
<dbReference type="InterPro" id="IPR002092">
    <property type="entry name" value="DNA-dir_Rpol_phage-type"/>
</dbReference>
<sequence length="935" mass="105822">MKRLRTITLTTVVIILQSIILVQLTMLLSARRLLVTKPHNIRIPRPQPSLSRGFSHSIKPLQQVDHDALAEFEFWSPAEHKRIRVGPDRSLPPRVDIDQLRTSIDSPVDDYEGQENPLSFTEIAKTTHTVPDYPTDGIYANIDPHNFERQRKFEEEAVEDSAKEYQTLSEEMARLGRGSHLAYGKTLLSRWYSSIKQGILEEQKKMNLDGEELADLGVILSVEKLSVIAMHVVLSRTLAGEDVTSHSITHYLQETCRAELSIQTLRVNDPDHHKRILNAIHLGGLNRVVLDLKMAPLNTKLKQLYGSVLLDAVLNNATAADGISPAFERVKIAVGGGKQHTVVRLSPEIRDGITSHKSLMGFVQARHFPMVVPPRPWTSPRRGGYLTISTDLVRSRGYYKQINELQLINARDPYQLQTLFESLNALSETPWRINNRMRDIIQDAIDRGGSIGELPTMVDLPLPTKPQKGTPMQLSEWKREYRKALSDNHDLMGRRADVNYKLGVANKFADDVIYFPHNLDFRGRAYPIPPHLNHLGNDMCRSLMLFAEGKPLGEEGLDWIKIHLANLYGMDKIPFSERIQFVDKNMDKIRASVENPLDGDRWWLKADSPWQFLAASKEMFDAIDSGDPSSYVSHLPVHQDGTCNGLQHYAALGGDVLGAKHVNLLPSDRPQDVYSGVMDLVKQRVEEDYASGDKYATLVRGHITRKVVKQTVMTSVYGVTFTGAIRQIAGQLEDLKFLQDEKLIFPCAAYLTRHVFASLGEIFLGAQTLMDWLAVAAKKIAVAGKDVTWTTPTGLFVIQPYKKITAKEQVVTTVQVVDLKKMEQRSVNVARQKSAFPPNYIHSLDSSHMLMTALEMKKQDLTFASVHDSYWTHASTVPRMNEILREKFIDLHSSPLLENLLQEFHKAYPEVEFPPLPEKGDLDLREVQKSKYFFH</sequence>
<dbReference type="InParanoid" id="A0A2P6NKS7"/>
<keyword evidence="8 10" id="KW-0804">Transcription</keyword>
<comment type="catalytic activity">
    <reaction evidence="9 10">
        <text>RNA(n) + a ribonucleoside 5'-triphosphate = RNA(n+1) + diphosphate</text>
        <dbReference type="Rhea" id="RHEA:21248"/>
        <dbReference type="Rhea" id="RHEA-COMP:14527"/>
        <dbReference type="Rhea" id="RHEA-COMP:17342"/>
        <dbReference type="ChEBI" id="CHEBI:33019"/>
        <dbReference type="ChEBI" id="CHEBI:61557"/>
        <dbReference type="ChEBI" id="CHEBI:140395"/>
        <dbReference type="EC" id="2.7.7.6"/>
    </reaction>
</comment>
<dbReference type="InterPro" id="IPR024075">
    <property type="entry name" value="DNA-dir_RNA_pol_helix_hairp_sf"/>
</dbReference>
<dbReference type="PANTHER" id="PTHR10102">
    <property type="entry name" value="DNA-DIRECTED RNA POLYMERASE, MITOCHONDRIAL"/>
    <property type="match status" value="1"/>
</dbReference>
<evidence type="ECO:0000313" key="14">
    <source>
        <dbReference type="Proteomes" id="UP000241769"/>
    </source>
</evidence>
<dbReference type="Pfam" id="PF14700">
    <property type="entry name" value="RPOL_N"/>
    <property type="match status" value="1"/>
</dbReference>
<evidence type="ECO:0000256" key="11">
    <source>
        <dbReference type="SAM" id="Phobius"/>
    </source>
</evidence>
<feature type="transmembrane region" description="Helical" evidence="11">
    <location>
        <begin position="7"/>
        <end position="28"/>
    </location>
</feature>
<dbReference type="SMART" id="SM01311">
    <property type="entry name" value="RPOL_N"/>
    <property type="match status" value="1"/>
</dbReference>
<evidence type="ECO:0000256" key="1">
    <source>
        <dbReference type="ARBA" id="ARBA00004173"/>
    </source>
</evidence>
<evidence type="ECO:0000256" key="6">
    <source>
        <dbReference type="ARBA" id="ARBA00022946"/>
    </source>
</evidence>
<dbReference type="Gene3D" id="1.10.150.20">
    <property type="entry name" value="5' to 3' exonuclease, C-terminal subdomain"/>
    <property type="match status" value="1"/>
</dbReference>
<dbReference type="EC" id="2.7.7.6" evidence="10"/>
<keyword evidence="11" id="KW-0472">Membrane</keyword>
<gene>
    <name evidence="13" type="ORF">PROFUN_05847</name>
</gene>
<proteinExistence type="inferred from homology"/>
<dbReference type="Pfam" id="PF00940">
    <property type="entry name" value="RNA_pol"/>
    <property type="match status" value="1"/>
</dbReference>
<evidence type="ECO:0000259" key="12">
    <source>
        <dbReference type="SMART" id="SM01311"/>
    </source>
</evidence>
<dbReference type="InterPro" id="IPR046950">
    <property type="entry name" value="DNA-dir_Rpol_C_phage-type"/>
</dbReference>
<dbReference type="AlphaFoldDB" id="A0A2P6NKS7"/>
<evidence type="ECO:0000256" key="7">
    <source>
        <dbReference type="ARBA" id="ARBA00023128"/>
    </source>
</evidence>
<dbReference type="GO" id="GO:0003899">
    <property type="term" value="F:DNA-directed RNA polymerase activity"/>
    <property type="evidence" value="ECO:0007669"/>
    <property type="project" value="UniProtKB-EC"/>
</dbReference>
<dbReference type="Proteomes" id="UP000241769">
    <property type="component" value="Unassembled WGS sequence"/>
</dbReference>
<dbReference type="GO" id="GO:0006390">
    <property type="term" value="P:mitochondrial transcription"/>
    <property type="evidence" value="ECO:0007669"/>
    <property type="project" value="TreeGrafter"/>
</dbReference>